<protein>
    <submittedName>
        <fullName evidence="2">Uncharacterized protein</fullName>
    </submittedName>
</protein>
<evidence type="ECO:0000313" key="3">
    <source>
        <dbReference type="Proteomes" id="UP000199048"/>
    </source>
</evidence>
<dbReference type="EMBL" id="FOTK01000026">
    <property type="protein sequence ID" value="SFM31244.1"/>
    <property type="molecule type" value="Genomic_DNA"/>
</dbReference>
<feature type="region of interest" description="Disordered" evidence="1">
    <location>
        <begin position="103"/>
        <end position="132"/>
    </location>
</feature>
<keyword evidence="3" id="KW-1185">Reference proteome</keyword>
<dbReference type="STRING" id="582667.SAMN05192568_102665"/>
<accession>A0A1I4PU15</accession>
<sequence length="132" mass="14378">MNDKDKLALLDDLVLAEILSSPDDVILAGMDAGRIDALRQEVATARIRAGKSRMAEAKVHIAIDRARPAVVSLDVARGATALRAARAQDRILDQKLTMAARNGGADYEADRPGIEEDLAELEAWDDEDRSER</sequence>
<reference evidence="3" key="1">
    <citation type="submission" date="2016-10" db="EMBL/GenBank/DDBJ databases">
        <authorList>
            <person name="Varghese N."/>
            <person name="Submissions S."/>
        </authorList>
    </citation>
    <scope>NUCLEOTIDE SEQUENCE [LARGE SCALE GENOMIC DNA]</scope>
    <source>
        <strain evidence="3">BL36</strain>
    </source>
</reference>
<evidence type="ECO:0000256" key="1">
    <source>
        <dbReference type="SAM" id="MobiDB-lite"/>
    </source>
</evidence>
<feature type="compositionally biased region" description="Acidic residues" evidence="1">
    <location>
        <begin position="115"/>
        <end position="132"/>
    </location>
</feature>
<dbReference type="Proteomes" id="UP000199048">
    <property type="component" value="Unassembled WGS sequence"/>
</dbReference>
<evidence type="ECO:0000313" key="2">
    <source>
        <dbReference type="EMBL" id="SFM31244.1"/>
    </source>
</evidence>
<proteinExistence type="predicted"/>
<name>A0A1I4PU15_9HYPH</name>
<dbReference type="RefSeq" id="WP_139234156.1">
    <property type="nucleotide sequence ID" value="NZ_FOTK01000026.1"/>
</dbReference>
<dbReference type="AlphaFoldDB" id="A0A1I4PU15"/>
<organism evidence="2 3">
    <name type="scientific">Methylobacterium pseudosasicola</name>
    <dbReference type="NCBI Taxonomy" id="582667"/>
    <lineage>
        <taxon>Bacteria</taxon>
        <taxon>Pseudomonadati</taxon>
        <taxon>Pseudomonadota</taxon>
        <taxon>Alphaproteobacteria</taxon>
        <taxon>Hyphomicrobiales</taxon>
        <taxon>Methylobacteriaceae</taxon>
        <taxon>Methylobacterium</taxon>
    </lineage>
</organism>
<gene>
    <name evidence="2" type="ORF">SAMN05192568_102665</name>
</gene>